<dbReference type="PANTHER" id="PTHR21600:SF83">
    <property type="entry name" value="PSEUDOURIDYLATE SYNTHASE RPUSD4, MITOCHONDRIAL"/>
    <property type="match status" value="1"/>
</dbReference>
<dbReference type="GO" id="GO:0009982">
    <property type="term" value="F:pseudouridine synthase activity"/>
    <property type="evidence" value="ECO:0007669"/>
    <property type="project" value="InterPro"/>
</dbReference>
<organism evidence="4 5">
    <name type="scientific">Odynerus spinipes</name>
    <dbReference type="NCBI Taxonomy" id="1348599"/>
    <lineage>
        <taxon>Eukaryota</taxon>
        <taxon>Metazoa</taxon>
        <taxon>Ecdysozoa</taxon>
        <taxon>Arthropoda</taxon>
        <taxon>Hexapoda</taxon>
        <taxon>Insecta</taxon>
        <taxon>Pterygota</taxon>
        <taxon>Neoptera</taxon>
        <taxon>Endopterygota</taxon>
        <taxon>Hymenoptera</taxon>
        <taxon>Apocrita</taxon>
        <taxon>Aculeata</taxon>
        <taxon>Vespoidea</taxon>
        <taxon>Vespidae</taxon>
        <taxon>Eumeninae</taxon>
        <taxon>Odynerus</taxon>
    </lineage>
</organism>
<evidence type="ECO:0000313" key="5">
    <source>
        <dbReference type="Proteomes" id="UP001258017"/>
    </source>
</evidence>
<reference evidence="4" key="1">
    <citation type="submission" date="2021-08" db="EMBL/GenBank/DDBJ databases">
        <authorList>
            <person name="Misof B."/>
            <person name="Oliver O."/>
            <person name="Podsiadlowski L."/>
            <person name="Donath A."/>
            <person name="Peters R."/>
            <person name="Mayer C."/>
            <person name="Rust J."/>
            <person name="Gunkel S."/>
            <person name="Lesny P."/>
            <person name="Martin S."/>
            <person name="Oeyen J.P."/>
            <person name="Petersen M."/>
            <person name="Panagiotis P."/>
            <person name="Wilbrandt J."/>
            <person name="Tanja T."/>
        </authorList>
    </citation>
    <scope>NUCLEOTIDE SEQUENCE</scope>
    <source>
        <strain evidence="4">GBR_01_08_01A</strain>
        <tissue evidence="4">Thorax + abdomen</tissue>
    </source>
</reference>
<keyword evidence="5" id="KW-1185">Reference proteome</keyword>
<name>A0AAD9RX66_9HYME</name>
<dbReference type="EMBL" id="JAIFRP010000007">
    <property type="protein sequence ID" value="KAK2587123.1"/>
    <property type="molecule type" value="Genomic_DNA"/>
</dbReference>
<dbReference type="InterPro" id="IPR050188">
    <property type="entry name" value="RluA_PseudoU_synthase"/>
</dbReference>
<dbReference type="InterPro" id="IPR020103">
    <property type="entry name" value="PsdUridine_synth_cat_dom_sf"/>
</dbReference>
<gene>
    <name evidence="4" type="ORF">KPH14_002885</name>
</gene>
<comment type="catalytic activity">
    <reaction evidence="1">
        <text>a uridine in mRNA = a pseudouridine in mRNA</text>
        <dbReference type="Rhea" id="RHEA:56644"/>
        <dbReference type="Rhea" id="RHEA-COMP:14658"/>
        <dbReference type="Rhea" id="RHEA-COMP:14659"/>
        <dbReference type="ChEBI" id="CHEBI:65314"/>
        <dbReference type="ChEBI" id="CHEBI:65315"/>
    </reaction>
</comment>
<comment type="caution">
    <text evidence="4">The sequence shown here is derived from an EMBL/GenBank/DDBJ whole genome shotgun (WGS) entry which is preliminary data.</text>
</comment>
<reference evidence="4" key="2">
    <citation type="journal article" date="2023" name="Commun. Biol.">
        <title>Intrasexual cuticular hydrocarbon dimorphism in a wasp sheds light on hydrocarbon biosynthesis genes in Hymenoptera.</title>
        <authorList>
            <person name="Moris V.C."/>
            <person name="Podsiadlowski L."/>
            <person name="Martin S."/>
            <person name="Oeyen J.P."/>
            <person name="Donath A."/>
            <person name="Petersen M."/>
            <person name="Wilbrandt J."/>
            <person name="Misof B."/>
            <person name="Liedtke D."/>
            <person name="Thamm M."/>
            <person name="Scheiner R."/>
            <person name="Schmitt T."/>
            <person name="Niehuis O."/>
        </authorList>
    </citation>
    <scope>NUCLEOTIDE SEQUENCE</scope>
    <source>
        <strain evidence="4">GBR_01_08_01A</strain>
    </source>
</reference>
<sequence length="366" mass="42054">MRNTILNVRAFELCNCMIKKQCQNLTRKYCTDEAKYTLEKKKIIHPYRKLHPWKSLDKFSQYLLNNIIYNKDGLVAINKPYGISAKQPNINENADKVYSKVPNAADYTLSDSIPYIAKKLGYPELVVVKAPEKFMSGVTLLAANVTTQEAIQSSYVKAIGMNLLNKVYWIVTIRTSNQMQGKEHLCLKKEWNSSRSESKVIISDSWSKNAQKQRRVRILNVQFDVISNSTNNLSSLIELKASTTKWHALRLFASTRLYTPILGDNIYGTRIHKVGGAWLLVNPFTEAYQLPEVDSELLKLLHLTKAKQELIPCHIHARRVLLPKFLDEECLTLEAPLIPPLDWTCQQLKFKNIPEFEEKEKVEVSL</sequence>
<evidence type="ECO:0000313" key="4">
    <source>
        <dbReference type="EMBL" id="KAK2587123.1"/>
    </source>
</evidence>
<dbReference type="Proteomes" id="UP001258017">
    <property type="component" value="Unassembled WGS sequence"/>
</dbReference>
<protein>
    <recommendedName>
        <fullName evidence="6">Pseudouridine synthase RsuA/RluA-like domain-containing protein</fullName>
    </recommendedName>
</protein>
<dbReference type="GO" id="GO:0001522">
    <property type="term" value="P:pseudouridine synthesis"/>
    <property type="evidence" value="ECO:0007669"/>
    <property type="project" value="InterPro"/>
</dbReference>
<accession>A0AAD9RX66</accession>
<evidence type="ECO:0000256" key="1">
    <source>
        <dbReference type="ARBA" id="ARBA00001166"/>
    </source>
</evidence>
<dbReference type="SUPFAM" id="SSF55120">
    <property type="entry name" value="Pseudouridine synthase"/>
    <property type="match status" value="1"/>
</dbReference>
<evidence type="ECO:0008006" key="6">
    <source>
        <dbReference type="Google" id="ProtNLM"/>
    </source>
</evidence>
<keyword evidence="3" id="KW-0413">Isomerase</keyword>
<proteinExistence type="inferred from homology"/>
<evidence type="ECO:0000256" key="2">
    <source>
        <dbReference type="ARBA" id="ARBA00010876"/>
    </source>
</evidence>
<dbReference type="GO" id="GO:0003723">
    <property type="term" value="F:RNA binding"/>
    <property type="evidence" value="ECO:0007669"/>
    <property type="project" value="InterPro"/>
</dbReference>
<evidence type="ECO:0000256" key="3">
    <source>
        <dbReference type="ARBA" id="ARBA00023235"/>
    </source>
</evidence>
<comment type="similarity">
    <text evidence="2">Belongs to the pseudouridine synthase RluA family.</text>
</comment>
<dbReference type="AlphaFoldDB" id="A0AAD9RX66"/>
<dbReference type="Gene3D" id="3.30.2350.10">
    <property type="entry name" value="Pseudouridine synthase"/>
    <property type="match status" value="1"/>
</dbReference>
<dbReference type="PANTHER" id="PTHR21600">
    <property type="entry name" value="MITOCHONDRIAL RNA PSEUDOURIDINE SYNTHASE"/>
    <property type="match status" value="1"/>
</dbReference>